<organism evidence="11 12">
    <name type="scientific">Paenibacillus solanacearum</name>
    <dbReference type="NCBI Taxonomy" id="2048548"/>
    <lineage>
        <taxon>Bacteria</taxon>
        <taxon>Bacillati</taxon>
        <taxon>Bacillota</taxon>
        <taxon>Bacilli</taxon>
        <taxon>Bacillales</taxon>
        <taxon>Paenibacillaceae</taxon>
        <taxon>Paenibacillus</taxon>
    </lineage>
</organism>
<evidence type="ECO:0000256" key="4">
    <source>
        <dbReference type="ARBA" id="ARBA00022989"/>
    </source>
</evidence>
<name>A0A916NQR9_9BACL</name>
<sequence>MKAAKKRNLLNISMFNKLFISYLVAILLPTVIISSYNFYSFSAELKESYRRAQKESLQYMSKQMEVLIDSIHALSLQLSLSSDINTMITEPELNLYEANQVNKHLRNQMTTSDMFHSMYLYMKVSDSVLTTNEGLYKRADFYDKALLDRLTDSDGRLSGNKLRVLQDSSGVSPAQVFTFTRGVPPLNSYPLGQLVINVKKEAMIQSLYAEQPAGGHLMILDSGGRVIYHNLDESSVSGVDGSGLASQEYREQSTAEIGGKTFFAYGMKLDGIDWTLVRFDPYGASAQKLGSKLVGIVSIDLAILIAGLLVSYLLSSHMYEPWRKVIAGLSGYFKLPSKHPSNESVWITEAIASLIDENTAFQETIKRNEPVIKDRFIYDILNRNYSQSLNLAEKLKDMGAAFELPGYLVMIASFDPQECADEVMYDHKLLMFSYIKSQFEQQFRVAGTVLEQSDLGFILNVEEREFTESLKSRLGECCREVHAWVQQELKMTLQFTFGNLFGSISEVHESYEQARTVFTYKPVIHKQDIAFYADLKRDARFEYPMPVQKQLLHSIASRQREAAVACIADLFEHYIYSGKYPLESLHEMIILLTSAAKNKLLEEGLEMEAVQDPIGVSQIFACSNNDQLREMMLRYIHRLFDALEARQDNKSNHHYIAKAMEYIERNYMRTISISDIAEHLGLSSSYLSRFFKAETGKSPLEHLTEYRIAKSKELLLSNDYTLQQISERIGYPDVNSFIRYFKKYEGVTPGKYRSMAIPTI</sequence>
<keyword evidence="7 9" id="KW-0472">Membrane</keyword>
<keyword evidence="3 9" id="KW-0812">Transmembrane</keyword>
<dbReference type="Pfam" id="PF12833">
    <property type="entry name" value="HTH_18"/>
    <property type="match status" value="1"/>
</dbReference>
<feature type="transmembrane region" description="Helical" evidence="9">
    <location>
        <begin position="20"/>
        <end position="39"/>
    </location>
</feature>
<comment type="subcellular location">
    <subcellularLocation>
        <location evidence="1">Cell membrane</location>
        <topology evidence="1">Multi-pass membrane protein</topology>
    </subcellularLocation>
</comment>
<dbReference type="RefSeq" id="WP_218093893.1">
    <property type="nucleotide sequence ID" value="NZ_CAJVAS010000021.1"/>
</dbReference>
<keyword evidence="2" id="KW-1003">Cell membrane</keyword>
<accession>A0A916NQR9</accession>
<evidence type="ECO:0000256" key="1">
    <source>
        <dbReference type="ARBA" id="ARBA00004651"/>
    </source>
</evidence>
<dbReference type="PROSITE" id="PS00041">
    <property type="entry name" value="HTH_ARAC_FAMILY_1"/>
    <property type="match status" value="1"/>
</dbReference>
<dbReference type="EMBL" id="CAJVAS010000021">
    <property type="protein sequence ID" value="CAG7640731.1"/>
    <property type="molecule type" value="Genomic_DNA"/>
</dbReference>
<proteinExistence type="predicted"/>
<evidence type="ECO:0000256" key="2">
    <source>
        <dbReference type="ARBA" id="ARBA00022475"/>
    </source>
</evidence>
<dbReference type="InterPro" id="IPR033479">
    <property type="entry name" value="dCache_1"/>
</dbReference>
<dbReference type="PANTHER" id="PTHR43280">
    <property type="entry name" value="ARAC-FAMILY TRANSCRIPTIONAL REGULATOR"/>
    <property type="match status" value="1"/>
</dbReference>
<evidence type="ECO:0000256" key="6">
    <source>
        <dbReference type="ARBA" id="ARBA00023125"/>
    </source>
</evidence>
<reference evidence="11" key="1">
    <citation type="submission" date="2021-06" db="EMBL/GenBank/DDBJ databases">
        <authorList>
            <person name="Criscuolo A."/>
        </authorList>
    </citation>
    <scope>NUCLEOTIDE SEQUENCE</scope>
    <source>
        <strain evidence="11">CIP111600</strain>
    </source>
</reference>
<feature type="domain" description="HTH araC/xylS-type" evidence="10">
    <location>
        <begin position="657"/>
        <end position="755"/>
    </location>
</feature>
<comment type="caution">
    <text evidence="11">The sequence shown here is derived from an EMBL/GenBank/DDBJ whole genome shotgun (WGS) entry which is preliminary data.</text>
</comment>
<evidence type="ECO:0000256" key="5">
    <source>
        <dbReference type="ARBA" id="ARBA00023015"/>
    </source>
</evidence>
<evidence type="ECO:0000256" key="3">
    <source>
        <dbReference type="ARBA" id="ARBA00022692"/>
    </source>
</evidence>
<keyword evidence="6" id="KW-0238">DNA-binding</keyword>
<keyword evidence="12" id="KW-1185">Reference proteome</keyword>
<evidence type="ECO:0000256" key="8">
    <source>
        <dbReference type="ARBA" id="ARBA00023163"/>
    </source>
</evidence>
<dbReference type="InterPro" id="IPR018062">
    <property type="entry name" value="HTH_AraC-typ_CS"/>
</dbReference>
<keyword evidence="4 9" id="KW-1133">Transmembrane helix</keyword>
<dbReference type="PANTHER" id="PTHR43280:SF28">
    <property type="entry name" value="HTH-TYPE TRANSCRIPTIONAL ACTIVATOR RHAS"/>
    <property type="match status" value="1"/>
</dbReference>
<dbReference type="GO" id="GO:0003700">
    <property type="term" value="F:DNA-binding transcription factor activity"/>
    <property type="evidence" value="ECO:0007669"/>
    <property type="project" value="InterPro"/>
</dbReference>
<evidence type="ECO:0000256" key="9">
    <source>
        <dbReference type="SAM" id="Phobius"/>
    </source>
</evidence>
<keyword evidence="5" id="KW-0805">Transcription regulation</keyword>
<evidence type="ECO:0000256" key="7">
    <source>
        <dbReference type="ARBA" id="ARBA00023136"/>
    </source>
</evidence>
<dbReference type="GO" id="GO:0005886">
    <property type="term" value="C:plasma membrane"/>
    <property type="evidence" value="ECO:0007669"/>
    <property type="project" value="UniProtKB-SubCell"/>
</dbReference>
<dbReference type="GO" id="GO:0043565">
    <property type="term" value="F:sequence-specific DNA binding"/>
    <property type="evidence" value="ECO:0007669"/>
    <property type="project" value="InterPro"/>
</dbReference>
<evidence type="ECO:0000259" key="10">
    <source>
        <dbReference type="PROSITE" id="PS01124"/>
    </source>
</evidence>
<evidence type="ECO:0000313" key="11">
    <source>
        <dbReference type="EMBL" id="CAG7640731.1"/>
    </source>
</evidence>
<dbReference type="SMART" id="SM00342">
    <property type="entry name" value="HTH_ARAC"/>
    <property type="match status" value="1"/>
</dbReference>
<dbReference type="Proteomes" id="UP000693672">
    <property type="component" value="Unassembled WGS sequence"/>
</dbReference>
<dbReference type="AlphaFoldDB" id="A0A916NQR9"/>
<keyword evidence="8" id="KW-0804">Transcription</keyword>
<protein>
    <submittedName>
        <fullName evidence="11">HTH-type transcriptional activator RhaS</fullName>
    </submittedName>
</protein>
<evidence type="ECO:0000313" key="12">
    <source>
        <dbReference type="Proteomes" id="UP000693672"/>
    </source>
</evidence>
<gene>
    <name evidence="11" type="primary">rhaS_28</name>
    <name evidence="11" type="ORF">PAESOLCIP111_04166</name>
</gene>
<dbReference type="PROSITE" id="PS01124">
    <property type="entry name" value="HTH_ARAC_FAMILY_2"/>
    <property type="match status" value="1"/>
</dbReference>
<dbReference type="Pfam" id="PF02743">
    <property type="entry name" value="dCache_1"/>
    <property type="match status" value="1"/>
</dbReference>
<dbReference type="InterPro" id="IPR018060">
    <property type="entry name" value="HTH_AraC"/>
</dbReference>